<name>A0A067PLE6_9AGAM</name>
<reference evidence="2" key="1">
    <citation type="journal article" date="2014" name="Proc. Natl. Acad. Sci. U.S.A.">
        <title>Extensive sampling of basidiomycete genomes demonstrates inadequacy of the white-rot/brown-rot paradigm for wood decay fungi.</title>
        <authorList>
            <person name="Riley R."/>
            <person name="Salamov A.A."/>
            <person name="Brown D.W."/>
            <person name="Nagy L.G."/>
            <person name="Floudas D."/>
            <person name="Held B.W."/>
            <person name="Levasseur A."/>
            <person name="Lombard V."/>
            <person name="Morin E."/>
            <person name="Otillar R."/>
            <person name="Lindquist E.A."/>
            <person name="Sun H."/>
            <person name="LaButti K.M."/>
            <person name="Schmutz J."/>
            <person name="Jabbour D."/>
            <person name="Luo H."/>
            <person name="Baker S.E."/>
            <person name="Pisabarro A.G."/>
            <person name="Walton J.D."/>
            <person name="Blanchette R.A."/>
            <person name="Henrissat B."/>
            <person name="Martin F."/>
            <person name="Cullen D."/>
            <person name="Hibbett D.S."/>
            <person name="Grigoriev I.V."/>
        </authorList>
    </citation>
    <scope>NUCLEOTIDE SEQUENCE [LARGE SCALE GENOMIC DNA]</scope>
    <source>
        <strain evidence="2">MUCL 33604</strain>
    </source>
</reference>
<proteinExistence type="predicted"/>
<protein>
    <recommendedName>
        <fullName evidence="3">F-box domain-containing protein</fullName>
    </recommendedName>
</protein>
<accession>A0A067PLE6</accession>
<dbReference type="HOGENOM" id="CLU_062057_0_0_1"/>
<dbReference type="AlphaFoldDB" id="A0A067PLE6"/>
<keyword evidence="2" id="KW-1185">Reference proteome</keyword>
<organism evidence="1 2">
    <name type="scientific">Jaapia argillacea MUCL 33604</name>
    <dbReference type="NCBI Taxonomy" id="933084"/>
    <lineage>
        <taxon>Eukaryota</taxon>
        <taxon>Fungi</taxon>
        <taxon>Dikarya</taxon>
        <taxon>Basidiomycota</taxon>
        <taxon>Agaricomycotina</taxon>
        <taxon>Agaricomycetes</taxon>
        <taxon>Agaricomycetidae</taxon>
        <taxon>Jaapiales</taxon>
        <taxon>Jaapiaceae</taxon>
        <taxon>Jaapia</taxon>
    </lineage>
</organism>
<feature type="non-terminal residue" evidence="1">
    <location>
        <position position="348"/>
    </location>
</feature>
<dbReference type="EMBL" id="KL197724">
    <property type="protein sequence ID" value="KDQ55629.1"/>
    <property type="molecule type" value="Genomic_DNA"/>
</dbReference>
<dbReference type="InParanoid" id="A0A067PLE6"/>
<dbReference type="Proteomes" id="UP000027265">
    <property type="component" value="Unassembled WGS sequence"/>
</dbReference>
<evidence type="ECO:0008006" key="3">
    <source>
        <dbReference type="Google" id="ProtNLM"/>
    </source>
</evidence>
<sequence length="348" mass="39400">MFPVETWTKIFQFVRCHRDLSQICLTSHGFNHEASLVLYHSVSLSNGWDQLSAFNRTVTARDTRIGERVVRLSITLHPNVYRDHSLSVEQRLLLHRTLLALPKLRVLEFTAPATPFDSRHMAAVFEDCPFQLEKFINSDIPFDETVNFLAKQPSIRSWEHLEDYWIRFSTIDEALLPNLSTVDIDERLLPFTNDRPIKHMRLRVRELGGGLSLEDCIRTIGLLRHTLTALSLGRVVTCGTVTEIAAGLSCGVLPHLVHLTIGDDYIVKEPNFPGQTPVDFSTGLRALCDGIRHFQTLETFVYSPSFDHHCLPWWSTRVTSRTLAQVVACAIFASCASPLRLVALPDAD</sequence>
<evidence type="ECO:0000313" key="1">
    <source>
        <dbReference type="EMBL" id="KDQ55629.1"/>
    </source>
</evidence>
<gene>
    <name evidence="1" type="ORF">JAAARDRAFT_208433</name>
</gene>
<evidence type="ECO:0000313" key="2">
    <source>
        <dbReference type="Proteomes" id="UP000027265"/>
    </source>
</evidence>